<evidence type="ECO:0000256" key="6">
    <source>
        <dbReference type="ARBA" id="ARBA00022840"/>
    </source>
</evidence>
<evidence type="ECO:0000256" key="7">
    <source>
        <dbReference type="ARBA" id="ARBA00023136"/>
    </source>
</evidence>
<keyword evidence="13" id="KW-1185">Reference proteome</keyword>
<feature type="domain" description="ABC transporter" evidence="11">
    <location>
        <begin position="4"/>
        <end position="222"/>
    </location>
</feature>
<dbReference type="GO" id="GO:0016887">
    <property type="term" value="F:ATP hydrolysis activity"/>
    <property type="evidence" value="ECO:0007669"/>
    <property type="project" value="InterPro"/>
</dbReference>
<dbReference type="Gene3D" id="3.40.50.300">
    <property type="entry name" value="P-loop containing nucleotide triphosphate hydrolases"/>
    <property type="match status" value="1"/>
</dbReference>
<sequence>MTALVLKDVTKVFQDGSREIIGLHPTNFSVEPGEFVAIVGPSGSGKSTFLTIAGGLQSPSSGEVLVDGQTYSGLSEKNRSKLRFRQIGFILQSSNLIPYLTVEQQLELVNKIDRTKETDWKNQLLSELGIEHLSKKLPASLSGGERQRVAIARALYHNPSIILADEPTASLDTNRSYEVVALLAKEAKKYKKSIIMVTHDVRMVEKCDAVYEMKDGILTRKR</sequence>
<dbReference type="Pfam" id="PF00005">
    <property type="entry name" value="ABC_tran"/>
    <property type="match status" value="1"/>
</dbReference>
<evidence type="ECO:0000256" key="9">
    <source>
        <dbReference type="ARBA" id="ARBA00024432"/>
    </source>
</evidence>
<dbReference type="Proteomes" id="UP000281771">
    <property type="component" value="Unassembled WGS sequence"/>
</dbReference>
<evidence type="ECO:0000313" key="12">
    <source>
        <dbReference type="EMBL" id="RRD31845.1"/>
    </source>
</evidence>
<comment type="function">
    <text evidence="10">Part of the ABC transporter complex hrt involved in hemin import. Responsible for energy coupling to the transport system.</text>
</comment>
<keyword evidence="3" id="KW-0813">Transport</keyword>
<evidence type="ECO:0000256" key="8">
    <source>
        <dbReference type="ARBA" id="ARBA00024359"/>
    </source>
</evidence>
<evidence type="ECO:0000256" key="2">
    <source>
        <dbReference type="ARBA" id="ARBA00011131"/>
    </source>
</evidence>
<comment type="similarity">
    <text evidence="8">Belongs to the ABC transporter superfamily. HrtA family.</text>
</comment>
<dbReference type="GO" id="GO:0022857">
    <property type="term" value="F:transmembrane transporter activity"/>
    <property type="evidence" value="ECO:0007669"/>
    <property type="project" value="TreeGrafter"/>
</dbReference>
<keyword evidence="4" id="KW-1003">Cell membrane</keyword>
<evidence type="ECO:0000256" key="3">
    <source>
        <dbReference type="ARBA" id="ARBA00022448"/>
    </source>
</evidence>
<dbReference type="RefSeq" id="WP_124776112.1">
    <property type="nucleotide sequence ID" value="NZ_RQZA01000002.1"/>
</dbReference>
<evidence type="ECO:0000256" key="10">
    <source>
        <dbReference type="ARBA" id="ARBA00024721"/>
    </source>
</evidence>
<evidence type="ECO:0000256" key="5">
    <source>
        <dbReference type="ARBA" id="ARBA00022741"/>
    </source>
</evidence>
<dbReference type="GO" id="GO:0005524">
    <property type="term" value="F:ATP binding"/>
    <property type="evidence" value="ECO:0007669"/>
    <property type="project" value="UniProtKB-KW"/>
</dbReference>
<dbReference type="InterPro" id="IPR017911">
    <property type="entry name" value="MacB-like_ATP-bd"/>
</dbReference>
<comment type="caution">
    <text evidence="12">The sequence shown here is derived from an EMBL/GenBank/DDBJ whole genome shotgun (WGS) entry which is preliminary data.</text>
</comment>
<evidence type="ECO:0000259" key="11">
    <source>
        <dbReference type="PROSITE" id="PS50893"/>
    </source>
</evidence>
<dbReference type="CDD" id="cd03255">
    <property type="entry name" value="ABC_MJ0796_LolCDE_FtsE"/>
    <property type="match status" value="1"/>
</dbReference>
<dbReference type="InterPro" id="IPR015854">
    <property type="entry name" value="ABC_transpr_LolD-like"/>
</dbReference>
<gene>
    <name evidence="12" type="ORF">EII38_03585</name>
</gene>
<dbReference type="InterPro" id="IPR027417">
    <property type="entry name" value="P-loop_NTPase"/>
</dbReference>
<proteinExistence type="inferred from homology"/>
<dbReference type="InterPro" id="IPR017871">
    <property type="entry name" value="ABC_transporter-like_CS"/>
</dbReference>
<dbReference type="PANTHER" id="PTHR24220:SF666">
    <property type="entry name" value="HEMIN IMPORT ATP-BINDING PROTEIN HRTA-RELATED"/>
    <property type="match status" value="1"/>
</dbReference>
<keyword evidence="6 12" id="KW-0067">ATP-binding</keyword>
<keyword evidence="5" id="KW-0547">Nucleotide-binding</keyword>
<evidence type="ECO:0000256" key="4">
    <source>
        <dbReference type="ARBA" id="ARBA00022475"/>
    </source>
</evidence>
<evidence type="ECO:0000313" key="13">
    <source>
        <dbReference type="Proteomes" id="UP000281771"/>
    </source>
</evidence>
<reference evidence="12 13" key="1">
    <citation type="submission" date="2018-11" db="EMBL/GenBank/DDBJ databases">
        <title>Genomes From Bacteria Associated with the Canine Oral Cavity: a Test Case for Automated Genome-Based Taxonomic Assignment.</title>
        <authorList>
            <person name="Coil D.A."/>
            <person name="Jospin G."/>
            <person name="Darling A.E."/>
            <person name="Wallis C."/>
            <person name="Davis I.J."/>
            <person name="Harris S."/>
            <person name="Eisen J.A."/>
            <person name="Holcombe L.J."/>
            <person name="O'Flynn C."/>
        </authorList>
    </citation>
    <scope>NUCLEOTIDE SEQUENCE [LARGE SCALE GENOMIC DNA]</scope>
    <source>
        <strain evidence="12 13">OH4621_COT-116</strain>
    </source>
</reference>
<accession>A0A3P1VEG4</accession>
<dbReference type="PANTHER" id="PTHR24220">
    <property type="entry name" value="IMPORT ATP-BINDING PROTEIN"/>
    <property type="match status" value="1"/>
</dbReference>
<comment type="subcellular location">
    <subcellularLocation>
        <location evidence="1">Cell membrane</location>
        <topology evidence="1">Peripheral membrane protein</topology>
    </subcellularLocation>
</comment>
<dbReference type="SMART" id="SM00382">
    <property type="entry name" value="AAA"/>
    <property type="match status" value="1"/>
</dbReference>
<dbReference type="AlphaFoldDB" id="A0A3P1VEG4"/>
<dbReference type="InterPro" id="IPR003593">
    <property type="entry name" value="AAA+_ATPase"/>
</dbReference>
<dbReference type="EMBL" id="RQZA01000002">
    <property type="protein sequence ID" value="RRD31845.1"/>
    <property type="molecule type" value="Genomic_DNA"/>
</dbReference>
<protein>
    <recommendedName>
        <fullName evidence="9">Putative hemin import ATP-binding protein HrtA</fullName>
    </recommendedName>
</protein>
<dbReference type="PROSITE" id="PS50893">
    <property type="entry name" value="ABC_TRANSPORTER_2"/>
    <property type="match status" value="1"/>
</dbReference>
<name>A0A3P1VEG4_9STRE</name>
<dbReference type="GO" id="GO:0005886">
    <property type="term" value="C:plasma membrane"/>
    <property type="evidence" value="ECO:0007669"/>
    <property type="project" value="UniProtKB-SubCell"/>
</dbReference>
<dbReference type="STRING" id="1123309.GCA_000377005_01079"/>
<keyword evidence="7" id="KW-0472">Membrane</keyword>
<dbReference type="SUPFAM" id="SSF52540">
    <property type="entry name" value="P-loop containing nucleoside triphosphate hydrolases"/>
    <property type="match status" value="1"/>
</dbReference>
<evidence type="ECO:0000256" key="1">
    <source>
        <dbReference type="ARBA" id="ARBA00004202"/>
    </source>
</evidence>
<dbReference type="InterPro" id="IPR003439">
    <property type="entry name" value="ABC_transporter-like_ATP-bd"/>
</dbReference>
<organism evidence="12 13">
    <name type="scientific">Streptococcus minor</name>
    <dbReference type="NCBI Taxonomy" id="229549"/>
    <lineage>
        <taxon>Bacteria</taxon>
        <taxon>Bacillati</taxon>
        <taxon>Bacillota</taxon>
        <taxon>Bacilli</taxon>
        <taxon>Lactobacillales</taxon>
        <taxon>Streptococcaceae</taxon>
        <taxon>Streptococcus</taxon>
    </lineage>
</organism>
<dbReference type="PROSITE" id="PS00211">
    <property type="entry name" value="ABC_TRANSPORTER_1"/>
    <property type="match status" value="1"/>
</dbReference>
<comment type="subunit">
    <text evidence="2">The complex is composed of two ATP-binding proteins (HrtA), two transmembrane proteins (HrtB) and a solute-binding protein.</text>
</comment>